<dbReference type="Proteomes" id="UP001281147">
    <property type="component" value="Unassembled WGS sequence"/>
</dbReference>
<evidence type="ECO:0000313" key="2">
    <source>
        <dbReference type="Proteomes" id="UP001281147"/>
    </source>
</evidence>
<protein>
    <submittedName>
        <fullName evidence="1">Uncharacterized protein</fullName>
    </submittedName>
</protein>
<name>A0ACC3MYA2_9PEZI</name>
<evidence type="ECO:0000313" key="1">
    <source>
        <dbReference type="EMBL" id="KAK3706370.1"/>
    </source>
</evidence>
<organism evidence="1 2">
    <name type="scientific">Vermiconidia calcicola</name>
    <dbReference type="NCBI Taxonomy" id="1690605"/>
    <lineage>
        <taxon>Eukaryota</taxon>
        <taxon>Fungi</taxon>
        <taxon>Dikarya</taxon>
        <taxon>Ascomycota</taxon>
        <taxon>Pezizomycotina</taxon>
        <taxon>Dothideomycetes</taxon>
        <taxon>Dothideomycetidae</taxon>
        <taxon>Mycosphaerellales</taxon>
        <taxon>Extremaceae</taxon>
        <taxon>Vermiconidia</taxon>
    </lineage>
</organism>
<keyword evidence="2" id="KW-1185">Reference proteome</keyword>
<proteinExistence type="predicted"/>
<sequence>MDAASIAQMNKVRASLGMAPLPVPGDGPQFKSKDDSDSGSESDHMSTLDKRQAAAGSNWQKLEDEKRDKFERQKRKDAAKKARDIAQRYSKLEGKGLGDADDAEAEVDTRTWLLQQKKRQKKIEKARKMEEELAAREQQVEYTSTDLAGVKVGHEMDEFDETTGEQVLTLKDAEIGEESDDDELENAELRAREQLESKVKLKKKRPDYDPTEQGEAQNVLAKYDEEIDGKKQKRFTLDGQGTTAAASRQALDANGEVKSKGVKISLDMLKEDAPISDYVDSSTVKVKKPKKKKEKKTRQKAVDDDDIVAPVEPAADVKIDADAMEVDGAVSNGSANNKKRAFEFDDDDDLQAKLAEQRRQALKKRKRMDATELARRMREEMPVDEEEAEEGGMTIDETTEFVANLKKPEAPEARAERQSKAPHPATAASPGSEDEDGDATMATRSYADIDDAPVHNRREKSTPATGVTATGLKDEDTMTGQGIGAALSLLRDRGLVAATADEKVAERERARSRFLAEKQHLIDDFDARARAQREEDRRKGVWDNFSTRDREAYSKQQNEARERYLNQLLDDEFKRNYRPNVELRYTDEFGRGMNQKEAFKHMSHMFHGKGSGKGKTEKRLKRIDDERREEGKGLLGVGSGEGGMQAVQGREGRRMKTAGVRLQ</sequence>
<comment type="caution">
    <text evidence="1">The sequence shown here is derived from an EMBL/GenBank/DDBJ whole genome shotgun (WGS) entry which is preliminary data.</text>
</comment>
<gene>
    <name evidence="1" type="ORF">LTR37_012748</name>
</gene>
<reference evidence="1" key="1">
    <citation type="submission" date="2023-07" db="EMBL/GenBank/DDBJ databases">
        <title>Black Yeasts Isolated from many extreme environments.</title>
        <authorList>
            <person name="Coleine C."/>
            <person name="Stajich J.E."/>
            <person name="Selbmann L."/>
        </authorList>
    </citation>
    <scope>NUCLEOTIDE SEQUENCE</scope>
    <source>
        <strain evidence="1">CCFEE 5714</strain>
    </source>
</reference>
<accession>A0ACC3MYA2</accession>
<dbReference type="EMBL" id="JAUTXU010000120">
    <property type="protein sequence ID" value="KAK3706370.1"/>
    <property type="molecule type" value="Genomic_DNA"/>
</dbReference>